<dbReference type="PANTHER" id="PTHR33238">
    <property type="entry name" value="IRON (METAL) DEPENDENT REPRESSOR, DTXR FAMILY"/>
    <property type="match status" value="1"/>
</dbReference>
<dbReference type="InterPro" id="IPR036390">
    <property type="entry name" value="WH_DNA-bd_sf"/>
</dbReference>
<keyword evidence="5" id="KW-0805">Transcription regulation</keyword>
<evidence type="ECO:0000256" key="6">
    <source>
        <dbReference type="ARBA" id="ARBA00023125"/>
    </source>
</evidence>
<comment type="subunit">
    <text evidence="3">Homodimer.</text>
</comment>
<keyword evidence="4" id="KW-0408">Iron</keyword>
<evidence type="ECO:0000256" key="5">
    <source>
        <dbReference type="ARBA" id="ARBA00023015"/>
    </source>
</evidence>
<dbReference type="GO" id="GO:0005737">
    <property type="term" value="C:cytoplasm"/>
    <property type="evidence" value="ECO:0007669"/>
    <property type="project" value="UniProtKB-SubCell"/>
</dbReference>
<dbReference type="GO" id="GO:0003677">
    <property type="term" value="F:DNA binding"/>
    <property type="evidence" value="ECO:0007669"/>
    <property type="project" value="UniProtKB-KW"/>
</dbReference>
<evidence type="ECO:0000256" key="7">
    <source>
        <dbReference type="ARBA" id="ARBA00023163"/>
    </source>
</evidence>
<dbReference type="InterPro" id="IPR036388">
    <property type="entry name" value="WH-like_DNA-bd_sf"/>
</dbReference>
<keyword evidence="7" id="KW-0804">Transcription</keyword>
<evidence type="ECO:0000256" key="4">
    <source>
        <dbReference type="ARBA" id="ARBA00023004"/>
    </source>
</evidence>
<organism evidence="9 10">
    <name type="scientific">Candidatus Amunia macphersoniae</name>
    <dbReference type="NCBI Taxonomy" id="3127014"/>
    <lineage>
        <taxon>Bacteria</taxon>
        <taxon>Bacillati</taxon>
        <taxon>Candidatus Dormiibacterota</taxon>
        <taxon>Candidatus Dormibacteria</taxon>
        <taxon>Candidatus Aeolococcales</taxon>
        <taxon>Candidatus Aeolococcaceae</taxon>
        <taxon>Candidatus Amunia</taxon>
    </lineage>
</organism>
<dbReference type="GO" id="GO:0046914">
    <property type="term" value="F:transition metal ion binding"/>
    <property type="evidence" value="ECO:0007669"/>
    <property type="project" value="InterPro"/>
</dbReference>
<protein>
    <submittedName>
        <fullName evidence="9">Metal-dependent transcriptional regulator</fullName>
    </submittedName>
</protein>
<dbReference type="InterPro" id="IPR008988">
    <property type="entry name" value="Transcriptional_repressor_C"/>
</dbReference>
<evidence type="ECO:0000313" key="9">
    <source>
        <dbReference type="EMBL" id="MBJ7610439.1"/>
    </source>
</evidence>
<dbReference type="InterPro" id="IPR001367">
    <property type="entry name" value="Fe_dep_repressor"/>
</dbReference>
<dbReference type="Gene3D" id="1.10.60.10">
    <property type="entry name" value="Iron dependent repressor, metal binding and dimerisation domain"/>
    <property type="match status" value="1"/>
</dbReference>
<dbReference type="InterPro" id="IPR022687">
    <property type="entry name" value="HTH_DTXR"/>
</dbReference>
<dbReference type="GO" id="GO:0003700">
    <property type="term" value="F:DNA-binding transcription factor activity"/>
    <property type="evidence" value="ECO:0007669"/>
    <property type="project" value="InterPro"/>
</dbReference>
<sequence>MSSTDAPLARSEVTDRYLETIYYIEHEGDVPRPGRIAEWLGVSPPTVSVSLQRLARDGWVTLANDRSVHLSDAGRVAAATVVRRHRLIERWLTDVLGLDWATADREAASLSHGVSEVVLERLDEHLGRPSTCPHGNVIPGRRPPQGRPMLRLVELPSGVESRVFRVSEVAEHDAPQLLAVLHDGGLTPQARVLVRERGEGQLRLVVDGHPVVISEGVAAAVWVESPPE</sequence>
<evidence type="ECO:0000313" key="10">
    <source>
        <dbReference type="Proteomes" id="UP000614410"/>
    </source>
</evidence>
<reference evidence="9 10" key="1">
    <citation type="submission" date="2020-10" db="EMBL/GenBank/DDBJ databases">
        <title>Ca. Dormibacterota MAGs.</title>
        <authorList>
            <person name="Montgomery K."/>
        </authorList>
    </citation>
    <scope>NUCLEOTIDE SEQUENCE [LARGE SCALE GENOMIC DNA]</scope>
    <source>
        <strain evidence="9">Mitchell_Peninsula_5</strain>
    </source>
</reference>
<dbReference type="GO" id="GO:0045892">
    <property type="term" value="P:negative regulation of DNA-templated transcription"/>
    <property type="evidence" value="ECO:0007669"/>
    <property type="project" value="TreeGrafter"/>
</dbReference>
<dbReference type="InterPro" id="IPR007167">
    <property type="entry name" value="Fe-transptr_FeoA-like"/>
</dbReference>
<dbReference type="InterPro" id="IPR038157">
    <property type="entry name" value="FeoA_core_dom"/>
</dbReference>
<dbReference type="PANTHER" id="PTHR33238:SF10">
    <property type="entry name" value="IRON-DEPENDENT REPRESSOR IDER"/>
    <property type="match status" value="1"/>
</dbReference>
<gene>
    <name evidence="9" type="ORF">JF887_13555</name>
</gene>
<evidence type="ECO:0000256" key="1">
    <source>
        <dbReference type="ARBA" id="ARBA00004496"/>
    </source>
</evidence>
<dbReference type="SUPFAM" id="SSF50037">
    <property type="entry name" value="C-terminal domain of transcriptional repressors"/>
    <property type="match status" value="1"/>
</dbReference>
<dbReference type="InterPro" id="IPR050536">
    <property type="entry name" value="DtxR_MntR_Metal-Reg"/>
</dbReference>
<dbReference type="InterPro" id="IPR036421">
    <property type="entry name" value="Fe_dep_repressor_sf"/>
</dbReference>
<comment type="subcellular location">
    <subcellularLocation>
        <location evidence="1">Cytoplasm</location>
    </subcellularLocation>
</comment>
<evidence type="ECO:0000256" key="2">
    <source>
        <dbReference type="ARBA" id="ARBA00007871"/>
    </source>
</evidence>
<feature type="domain" description="HTH dtxR-type" evidence="8">
    <location>
        <begin position="1"/>
        <end position="71"/>
    </location>
</feature>
<dbReference type="PROSITE" id="PS50944">
    <property type="entry name" value="HTH_DTXR"/>
    <property type="match status" value="1"/>
</dbReference>
<dbReference type="Gene3D" id="1.10.10.10">
    <property type="entry name" value="Winged helix-like DNA-binding domain superfamily/Winged helix DNA-binding domain"/>
    <property type="match status" value="1"/>
</dbReference>
<dbReference type="AlphaFoldDB" id="A0A934KH12"/>
<name>A0A934KH12_9BACT</name>
<dbReference type="Pfam" id="PF02742">
    <property type="entry name" value="Fe_dep_repr_C"/>
    <property type="match status" value="1"/>
</dbReference>
<dbReference type="SMART" id="SM00899">
    <property type="entry name" value="FeoA"/>
    <property type="match status" value="1"/>
</dbReference>
<keyword evidence="6" id="KW-0238">DNA-binding</keyword>
<dbReference type="EMBL" id="JAEKNN010000062">
    <property type="protein sequence ID" value="MBJ7610439.1"/>
    <property type="molecule type" value="Genomic_DNA"/>
</dbReference>
<dbReference type="Pfam" id="PF04023">
    <property type="entry name" value="FeoA"/>
    <property type="match status" value="1"/>
</dbReference>
<dbReference type="SMART" id="SM00529">
    <property type="entry name" value="HTH_DTXR"/>
    <property type="match status" value="1"/>
</dbReference>
<accession>A0A934KH12</accession>
<evidence type="ECO:0000256" key="3">
    <source>
        <dbReference type="ARBA" id="ARBA00011738"/>
    </source>
</evidence>
<dbReference type="Gene3D" id="2.30.30.90">
    <property type="match status" value="1"/>
</dbReference>
<evidence type="ECO:0000259" key="8">
    <source>
        <dbReference type="PROSITE" id="PS50944"/>
    </source>
</evidence>
<dbReference type="GO" id="GO:0046983">
    <property type="term" value="F:protein dimerization activity"/>
    <property type="evidence" value="ECO:0007669"/>
    <property type="project" value="InterPro"/>
</dbReference>
<comment type="caution">
    <text evidence="9">The sequence shown here is derived from an EMBL/GenBank/DDBJ whole genome shotgun (WGS) entry which is preliminary data.</text>
</comment>
<dbReference type="InterPro" id="IPR022689">
    <property type="entry name" value="Iron_dep_repressor"/>
</dbReference>
<proteinExistence type="inferred from homology"/>
<dbReference type="SUPFAM" id="SSF46785">
    <property type="entry name" value="Winged helix' DNA-binding domain"/>
    <property type="match status" value="1"/>
</dbReference>
<dbReference type="Proteomes" id="UP000614410">
    <property type="component" value="Unassembled WGS sequence"/>
</dbReference>
<comment type="similarity">
    <text evidence="2">Belongs to the DtxR/MntR family.</text>
</comment>
<dbReference type="Pfam" id="PF01325">
    <property type="entry name" value="Fe_dep_repress"/>
    <property type="match status" value="1"/>
</dbReference>
<dbReference type="SUPFAM" id="SSF47979">
    <property type="entry name" value="Iron-dependent repressor protein, dimerization domain"/>
    <property type="match status" value="1"/>
</dbReference>